<dbReference type="EMBL" id="JNAS01000002">
    <property type="protein sequence ID" value="KGG07954.1"/>
    <property type="molecule type" value="Genomic_DNA"/>
</dbReference>
<organism evidence="1 2">
    <name type="scientific">Prochlorococcus marinus str. SB</name>
    <dbReference type="NCBI Taxonomy" id="59926"/>
    <lineage>
        <taxon>Bacteria</taxon>
        <taxon>Bacillati</taxon>
        <taxon>Cyanobacteriota</taxon>
        <taxon>Cyanophyceae</taxon>
        <taxon>Synechococcales</taxon>
        <taxon>Prochlorococcaceae</taxon>
        <taxon>Prochlorococcus</taxon>
    </lineage>
</organism>
<gene>
    <name evidence="1" type="ORF">EV02_0622</name>
</gene>
<dbReference type="Proteomes" id="UP000030345">
    <property type="component" value="Unassembled WGS sequence"/>
</dbReference>
<comment type="caution">
    <text evidence="1">The sequence shown here is derived from an EMBL/GenBank/DDBJ whole genome shotgun (WGS) entry which is preliminary data.</text>
</comment>
<sequence>MKFIPGFKHFKYDLRKNLVIINYLLKELTLLKNTYYFCFNNLIIYLI</sequence>
<dbReference type="AlphaFoldDB" id="A0A0A2B5S1"/>
<evidence type="ECO:0000313" key="2">
    <source>
        <dbReference type="Proteomes" id="UP000030345"/>
    </source>
</evidence>
<accession>A0A0A2B5S1</accession>
<proteinExistence type="predicted"/>
<name>A0A0A2B5S1_PROMR</name>
<evidence type="ECO:0000313" key="1">
    <source>
        <dbReference type="EMBL" id="KGG07954.1"/>
    </source>
</evidence>
<protein>
    <submittedName>
        <fullName evidence="1">Uncharacterized protein</fullName>
    </submittedName>
</protein>
<dbReference type="STRING" id="59926.EV02_0622"/>
<reference evidence="2" key="1">
    <citation type="journal article" date="2014" name="Sci. Data">
        <title>Genomes of diverse isolates of the marine cyanobacterium Prochlorococcus.</title>
        <authorList>
            <person name="Biller S."/>
            <person name="Berube P."/>
            <person name="Thompson J."/>
            <person name="Kelly L."/>
            <person name="Roggensack S."/>
            <person name="Awad L."/>
            <person name="Roache-Johnson K."/>
            <person name="Ding H."/>
            <person name="Giovannoni S.J."/>
            <person name="Moore L.R."/>
            <person name="Chisholm S.W."/>
        </authorList>
    </citation>
    <scope>NUCLEOTIDE SEQUENCE [LARGE SCALE GENOMIC DNA]</scope>
    <source>
        <strain evidence="2">SB</strain>
    </source>
</reference>